<proteinExistence type="predicted"/>
<dbReference type="AlphaFoldDB" id="A0A366XQ93"/>
<dbReference type="RefSeq" id="WP_113808092.1">
    <property type="nucleotide sequence ID" value="NZ_QOCW01000031.1"/>
</dbReference>
<name>A0A366XQ93_9BACI</name>
<sequence>MQNEDNENLSDSHELISLHNVIKIYDKRVVDGLEMADNDNKMEEAVQQAEEMGHASKPY</sequence>
<keyword evidence="2" id="KW-1185">Reference proteome</keyword>
<evidence type="ECO:0000313" key="1">
    <source>
        <dbReference type="EMBL" id="RBW67688.1"/>
    </source>
</evidence>
<dbReference type="Proteomes" id="UP000253314">
    <property type="component" value="Unassembled WGS sequence"/>
</dbReference>
<protein>
    <submittedName>
        <fullName evidence="1">Uncharacterized protein</fullName>
    </submittedName>
</protein>
<organism evidence="1 2">
    <name type="scientific">Bacillus taeanensis</name>
    <dbReference type="NCBI Taxonomy" id="273032"/>
    <lineage>
        <taxon>Bacteria</taxon>
        <taxon>Bacillati</taxon>
        <taxon>Bacillota</taxon>
        <taxon>Bacilli</taxon>
        <taxon>Bacillales</taxon>
        <taxon>Bacillaceae</taxon>
        <taxon>Bacillus</taxon>
    </lineage>
</organism>
<dbReference type="EMBL" id="QOCW01000031">
    <property type="protein sequence ID" value="RBW67688.1"/>
    <property type="molecule type" value="Genomic_DNA"/>
</dbReference>
<comment type="caution">
    <text evidence="1">The sequence shown here is derived from an EMBL/GenBank/DDBJ whole genome shotgun (WGS) entry which is preliminary data.</text>
</comment>
<gene>
    <name evidence="1" type="ORF">DS031_20665</name>
</gene>
<evidence type="ECO:0000313" key="2">
    <source>
        <dbReference type="Proteomes" id="UP000253314"/>
    </source>
</evidence>
<reference evidence="1 2" key="1">
    <citation type="submission" date="2018-07" db="EMBL/GenBank/DDBJ databases">
        <title>Lottiidibacillus patelloidae gen. nov., sp. nov., isolated from the intestinal tract of a marine limpet and the reclassification of B. taeanensis BH030017T, B. algicola KMM 3737T and B. hwajinpoensis SW-72T as genus Lottiidibacillus.</title>
        <authorList>
            <person name="Liu R."/>
            <person name="Huang Z."/>
        </authorList>
    </citation>
    <scope>NUCLEOTIDE SEQUENCE [LARGE SCALE GENOMIC DNA]</scope>
    <source>
        <strain evidence="1 2">BH030017</strain>
    </source>
</reference>
<accession>A0A366XQ93</accession>